<reference evidence="8" key="1">
    <citation type="submission" date="2019-08" db="EMBL/GenBank/DDBJ databases">
        <title>The improved chromosome-level genome for the pearl oyster Pinctada fucata martensii using PacBio sequencing and Hi-C.</title>
        <authorList>
            <person name="Zheng Z."/>
        </authorList>
    </citation>
    <scope>NUCLEOTIDE SEQUENCE</scope>
    <source>
        <strain evidence="8">ZZ-2019</strain>
        <tissue evidence="8">Adductor muscle</tissue>
    </source>
</reference>
<evidence type="ECO:0000256" key="6">
    <source>
        <dbReference type="SAM" id="MobiDB-lite"/>
    </source>
</evidence>
<feature type="domain" description="Ig-like" evidence="7">
    <location>
        <begin position="152"/>
        <end position="257"/>
    </location>
</feature>
<dbReference type="InterPro" id="IPR036179">
    <property type="entry name" value="Ig-like_dom_sf"/>
</dbReference>
<dbReference type="InterPro" id="IPR013162">
    <property type="entry name" value="CD80_C2-set"/>
</dbReference>
<dbReference type="InterPro" id="IPR007110">
    <property type="entry name" value="Ig-like_dom"/>
</dbReference>
<dbReference type="Gene3D" id="2.60.40.10">
    <property type="entry name" value="Immunoglobulins"/>
    <property type="match status" value="2"/>
</dbReference>
<dbReference type="EMBL" id="VSWD01000010">
    <property type="protein sequence ID" value="KAK3091019.1"/>
    <property type="molecule type" value="Genomic_DNA"/>
</dbReference>
<sequence length="283" mass="31054">MSHVGSDVGVRGSKEQEETGVPGEKPPTEAWVGDHLPSHIRPFAESGIRTRDLRACHGFTFVIEPYNTSAPIGENGTLGCIITNKGSDSVVWKKQQSGGSYTSLTFDGNVASDKTKYDVGTYNLTIINVQSSDAGIYQVAVGSTTRDIYFQPVVLPTNVSVYWENSPASGRTVNITCRATYSNPPPYLRWYKGVNDLDYTSYAYYYTENVRSSGYGDAVSTMAMTLTGSDQNTEIRCEAWYDGYYNAMNYTLNIQLSGVPSLRSQGVLALVFLALSVCFKSFN</sequence>
<name>A0AA88XSR4_PINIB</name>
<evidence type="ECO:0000256" key="4">
    <source>
        <dbReference type="ARBA" id="ARBA00023180"/>
    </source>
</evidence>
<evidence type="ECO:0000256" key="5">
    <source>
        <dbReference type="ARBA" id="ARBA00023319"/>
    </source>
</evidence>
<dbReference type="Proteomes" id="UP001186944">
    <property type="component" value="Unassembled WGS sequence"/>
</dbReference>
<dbReference type="AlphaFoldDB" id="A0AA88XSR4"/>
<evidence type="ECO:0000313" key="8">
    <source>
        <dbReference type="EMBL" id="KAK3091019.1"/>
    </source>
</evidence>
<evidence type="ECO:0000259" key="7">
    <source>
        <dbReference type="PROSITE" id="PS50835"/>
    </source>
</evidence>
<comment type="caution">
    <text evidence="8">The sequence shown here is derived from an EMBL/GenBank/DDBJ whole genome shotgun (WGS) entry which is preliminary data.</text>
</comment>
<evidence type="ECO:0000256" key="1">
    <source>
        <dbReference type="ARBA" id="ARBA00004479"/>
    </source>
</evidence>
<dbReference type="PANTHER" id="PTHR11640">
    <property type="entry name" value="NEPHRIN"/>
    <property type="match status" value="1"/>
</dbReference>
<evidence type="ECO:0000256" key="3">
    <source>
        <dbReference type="ARBA" id="ARBA00023157"/>
    </source>
</evidence>
<dbReference type="GO" id="GO:0016020">
    <property type="term" value="C:membrane"/>
    <property type="evidence" value="ECO:0007669"/>
    <property type="project" value="UniProtKB-SubCell"/>
</dbReference>
<keyword evidence="5" id="KW-0393">Immunoglobulin domain</keyword>
<accession>A0AA88XSR4</accession>
<keyword evidence="2" id="KW-0472">Membrane</keyword>
<protein>
    <recommendedName>
        <fullName evidence="7">Ig-like domain-containing protein</fullName>
    </recommendedName>
</protein>
<dbReference type="InterPro" id="IPR013783">
    <property type="entry name" value="Ig-like_fold"/>
</dbReference>
<dbReference type="InterPro" id="IPR013098">
    <property type="entry name" value="Ig_I-set"/>
</dbReference>
<proteinExistence type="predicted"/>
<dbReference type="PROSITE" id="PS50835">
    <property type="entry name" value="IG_LIKE"/>
    <property type="match status" value="2"/>
</dbReference>
<dbReference type="SMART" id="SM00409">
    <property type="entry name" value="IG"/>
    <property type="match status" value="2"/>
</dbReference>
<evidence type="ECO:0000256" key="2">
    <source>
        <dbReference type="ARBA" id="ARBA00023136"/>
    </source>
</evidence>
<feature type="region of interest" description="Disordered" evidence="6">
    <location>
        <begin position="1"/>
        <end position="34"/>
    </location>
</feature>
<dbReference type="SUPFAM" id="SSF48726">
    <property type="entry name" value="Immunoglobulin"/>
    <property type="match status" value="2"/>
</dbReference>
<dbReference type="Pfam" id="PF07679">
    <property type="entry name" value="I-set"/>
    <property type="match status" value="1"/>
</dbReference>
<keyword evidence="3" id="KW-1015">Disulfide bond</keyword>
<comment type="subcellular location">
    <subcellularLocation>
        <location evidence="1">Membrane</location>
        <topology evidence="1">Single-pass type I membrane protein</topology>
    </subcellularLocation>
</comment>
<dbReference type="InterPro" id="IPR051275">
    <property type="entry name" value="Cell_adhesion_signaling"/>
</dbReference>
<evidence type="ECO:0000313" key="9">
    <source>
        <dbReference type="Proteomes" id="UP001186944"/>
    </source>
</evidence>
<dbReference type="InterPro" id="IPR003599">
    <property type="entry name" value="Ig_sub"/>
</dbReference>
<feature type="domain" description="Ig-like" evidence="7">
    <location>
        <begin position="59"/>
        <end position="149"/>
    </location>
</feature>
<keyword evidence="4" id="KW-0325">Glycoprotein</keyword>
<gene>
    <name evidence="8" type="ORF">FSP39_016538</name>
</gene>
<organism evidence="8 9">
    <name type="scientific">Pinctada imbricata</name>
    <name type="common">Atlantic pearl-oyster</name>
    <name type="synonym">Pinctada martensii</name>
    <dbReference type="NCBI Taxonomy" id="66713"/>
    <lineage>
        <taxon>Eukaryota</taxon>
        <taxon>Metazoa</taxon>
        <taxon>Spiralia</taxon>
        <taxon>Lophotrochozoa</taxon>
        <taxon>Mollusca</taxon>
        <taxon>Bivalvia</taxon>
        <taxon>Autobranchia</taxon>
        <taxon>Pteriomorphia</taxon>
        <taxon>Pterioida</taxon>
        <taxon>Pterioidea</taxon>
        <taxon>Pteriidae</taxon>
        <taxon>Pinctada</taxon>
    </lineage>
</organism>
<dbReference type="Pfam" id="PF08205">
    <property type="entry name" value="C2-set_2"/>
    <property type="match status" value="1"/>
</dbReference>
<keyword evidence="9" id="KW-1185">Reference proteome</keyword>